<dbReference type="Proteomes" id="UP000295500">
    <property type="component" value="Unassembled WGS sequence"/>
</dbReference>
<evidence type="ECO:0000313" key="2">
    <source>
        <dbReference type="Proteomes" id="UP000295500"/>
    </source>
</evidence>
<protein>
    <submittedName>
        <fullName evidence="1">Uncharacterized protein</fullName>
    </submittedName>
</protein>
<dbReference type="AlphaFoldDB" id="A0A4R6Q9T3"/>
<evidence type="ECO:0000313" key="1">
    <source>
        <dbReference type="EMBL" id="TDP59071.1"/>
    </source>
</evidence>
<dbReference type="EMBL" id="SNXO01000004">
    <property type="protein sequence ID" value="TDP59071.1"/>
    <property type="molecule type" value="Genomic_DNA"/>
</dbReference>
<accession>A0A4R6Q9T3</accession>
<proteinExistence type="predicted"/>
<name>A0A4R6Q9T3_9FIRM</name>
<organism evidence="1 2">
    <name type="scientific">Aminicella lysinilytica</name>
    <dbReference type="NCBI Taxonomy" id="433323"/>
    <lineage>
        <taxon>Bacteria</taxon>
        <taxon>Bacillati</taxon>
        <taxon>Bacillota</taxon>
        <taxon>Clostridia</taxon>
        <taxon>Peptostreptococcales</taxon>
        <taxon>Anaerovoracaceae</taxon>
        <taxon>Aminicella</taxon>
    </lineage>
</organism>
<sequence length="384" mass="41905">MLKRSKMISSLLVVALAVMVCISMLGVYNISYGAGPGDEYSGKALTVNKIDLYGDTDNDVRNEGLAVSKLKRTISDLVIDKPGLAKVVTSAKDSDNRWLDVSIAVYKDKACTEKVEQVKVEEGYLDENTGSANYYFSEAGTYYLAYNNNYDNISGNASILIEFYKNISNFTYSGAGTYDENSQVAGTLNAVPTTMKFVPKVTGVYAFNGDYVKVLNSKKKVISNTKYGDMSSFGLKKNTTYYIYYPVISGASVESTYFGPGRVTGLSSSATSFSKARKLKSITLKGTGTEDEDYEGQYIKAGMYIGSKSSAWIKLKVTGKKSFAFATTGSFNGKYSAVMYSSGGKKLFTVTRKDTKRTLKKGTYYIKFSRSSSTYSGTAGIEAF</sequence>
<dbReference type="OrthoDB" id="2049816at2"/>
<comment type="caution">
    <text evidence="1">The sequence shown here is derived from an EMBL/GenBank/DDBJ whole genome shotgun (WGS) entry which is preliminary data.</text>
</comment>
<dbReference type="RefSeq" id="WP_133527676.1">
    <property type="nucleotide sequence ID" value="NZ_SNXO01000004.1"/>
</dbReference>
<keyword evidence="2" id="KW-1185">Reference proteome</keyword>
<gene>
    <name evidence="1" type="ORF">EV211_1041</name>
</gene>
<reference evidence="1 2" key="1">
    <citation type="submission" date="2019-03" db="EMBL/GenBank/DDBJ databases">
        <title>Genomic Encyclopedia of Type Strains, Phase IV (KMG-IV): sequencing the most valuable type-strain genomes for metagenomic binning, comparative biology and taxonomic classification.</title>
        <authorList>
            <person name="Goeker M."/>
        </authorList>
    </citation>
    <scope>NUCLEOTIDE SEQUENCE [LARGE SCALE GENOMIC DNA]</scope>
    <source>
        <strain evidence="1 2">DSM 28287</strain>
    </source>
</reference>